<dbReference type="RefSeq" id="WP_232052329.1">
    <property type="nucleotide sequence ID" value="NZ_LR215973.1"/>
</dbReference>
<name>A0A4U8W674_9NOCA</name>
<gene>
    <name evidence="3" type="ORF">NCTC10797_05505</name>
</gene>
<dbReference type="AlphaFoldDB" id="A0A4U8W674"/>
<protein>
    <submittedName>
        <fullName evidence="3">Uncharacterized protein</fullName>
    </submittedName>
</protein>
<evidence type="ECO:0000313" key="3">
    <source>
        <dbReference type="EMBL" id="VFB01681.1"/>
    </source>
</evidence>
<evidence type="ECO:0000256" key="1">
    <source>
        <dbReference type="SAM" id="MobiDB-lite"/>
    </source>
</evidence>
<organism evidence="3 4">
    <name type="scientific">Nocardia cyriacigeorgica</name>
    <dbReference type="NCBI Taxonomy" id="135487"/>
    <lineage>
        <taxon>Bacteria</taxon>
        <taxon>Bacillati</taxon>
        <taxon>Actinomycetota</taxon>
        <taxon>Actinomycetes</taxon>
        <taxon>Mycobacteriales</taxon>
        <taxon>Nocardiaceae</taxon>
        <taxon>Nocardia</taxon>
    </lineage>
</organism>
<dbReference type="Proteomes" id="UP000290439">
    <property type="component" value="Chromosome"/>
</dbReference>
<proteinExistence type="predicted"/>
<evidence type="ECO:0000313" key="4">
    <source>
        <dbReference type="Proteomes" id="UP000290439"/>
    </source>
</evidence>
<feature type="signal peptide" evidence="2">
    <location>
        <begin position="1"/>
        <end position="30"/>
    </location>
</feature>
<evidence type="ECO:0000256" key="2">
    <source>
        <dbReference type="SAM" id="SignalP"/>
    </source>
</evidence>
<keyword evidence="2" id="KW-0732">Signal</keyword>
<accession>A0A4U8W674</accession>
<sequence length="325" mass="34602">MRAFEHAARLGLAVAAILAGSLTFAGPANAATPASVCGSGYRVIDTHNLGSLATIYLLYNGRTNCAVTWKTAHVGTKTAVMVNLGIWGQNSPQVDDGWFAYYAGPVKVDAPGKCIGWGRLRNPAQFTELGRLELSWPEPLRLSPHTFLDRTALRPNEAQGRGRNSSANDRQPVFGGRSSQKVRTMRVLKNGARLALAVAAILTGTLAIAGPANAATPASVCGSGFRVIDTHNLGGLATIYLLYNGRTNCVVTWKTANVGTKTITKAEVAIWDQPGSHRIDMNMYAYYAGPVKVDAPGKCIMWGGSATRTDHATGYNWNSGRSHCG</sequence>
<feature type="region of interest" description="Disordered" evidence="1">
    <location>
        <begin position="151"/>
        <end position="180"/>
    </location>
</feature>
<reference evidence="3 4" key="1">
    <citation type="submission" date="2019-02" db="EMBL/GenBank/DDBJ databases">
        <authorList>
            <consortium name="Pathogen Informatics"/>
        </authorList>
    </citation>
    <scope>NUCLEOTIDE SEQUENCE [LARGE SCALE GENOMIC DNA]</scope>
    <source>
        <strain evidence="3 4">3012STDY6756504</strain>
    </source>
</reference>
<dbReference type="EMBL" id="LR215973">
    <property type="protein sequence ID" value="VFB01681.1"/>
    <property type="molecule type" value="Genomic_DNA"/>
</dbReference>
<feature type="chain" id="PRO_5020754174" evidence="2">
    <location>
        <begin position="31"/>
        <end position="325"/>
    </location>
</feature>